<dbReference type="GO" id="GO:0005737">
    <property type="term" value="C:cytoplasm"/>
    <property type="evidence" value="ECO:0007669"/>
    <property type="project" value="TreeGrafter"/>
</dbReference>
<keyword evidence="2" id="KW-1133">Transmembrane helix</keyword>
<dbReference type="InterPro" id="IPR011108">
    <property type="entry name" value="RMMBL"/>
</dbReference>
<dbReference type="GO" id="GO:0005886">
    <property type="term" value="C:plasma membrane"/>
    <property type="evidence" value="ECO:0007669"/>
    <property type="project" value="TreeGrafter"/>
</dbReference>
<dbReference type="Gene3D" id="1.25.10.10">
    <property type="entry name" value="Leucine-rich Repeat Variant"/>
    <property type="match status" value="1"/>
</dbReference>
<dbReference type="AlphaFoldDB" id="E4Y920"/>
<evidence type="ECO:0000256" key="1">
    <source>
        <dbReference type="ARBA" id="ARBA00022737"/>
    </source>
</evidence>
<dbReference type="InterPro" id="IPR028435">
    <property type="entry name" value="Plakophilin/d_Catenin"/>
</dbReference>
<dbReference type="PANTHER" id="PTHR10372:SF27">
    <property type="entry name" value="ADHERENS JUNCTION PROTEIN P120"/>
    <property type="match status" value="1"/>
</dbReference>
<gene>
    <name evidence="4" type="ORF">GSOID_T00029354001</name>
</gene>
<evidence type="ECO:0000256" key="2">
    <source>
        <dbReference type="SAM" id="Phobius"/>
    </source>
</evidence>
<dbReference type="InterPro" id="IPR016024">
    <property type="entry name" value="ARM-type_fold"/>
</dbReference>
<organism evidence="4">
    <name type="scientific">Oikopleura dioica</name>
    <name type="common">Tunicate</name>
    <dbReference type="NCBI Taxonomy" id="34765"/>
    <lineage>
        <taxon>Eukaryota</taxon>
        <taxon>Metazoa</taxon>
        <taxon>Chordata</taxon>
        <taxon>Tunicata</taxon>
        <taxon>Appendicularia</taxon>
        <taxon>Copelata</taxon>
        <taxon>Oikopleuridae</taxon>
        <taxon>Oikopleura</taxon>
    </lineage>
</organism>
<dbReference type="SUPFAM" id="SSF48371">
    <property type="entry name" value="ARM repeat"/>
    <property type="match status" value="1"/>
</dbReference>
<evidence type="ECO:0000259" key="3">
    <source>
        <dbReference type="Pfam" id="PF07521"/>
    </source>
</evidence>
<keyword evidence="2" id="KW-0472">Membrane</keyword>
<dbReference type="PANTHER" id="PTHR10372">
    <property type="entry name" value="PLAKOPHILLIN-RELATED"/>
    <property type="match status" value="1"/>
</dbReference>
<dbReference type="GO" id="GO:0098609">
    <property type="term" value="P:cell-cell adhesion"/>
    <property type="evidence" value="ECO:0007669"/>
    <property type="project" value="InterPro"/>
</dbReference>
<dbReference type="InterPro" id="IPR011989">
    <property type="entry name" value="ARM-like"/>
</dbReference>
<proteinExistence type="predicted"/>
<dbReference type="Proteomes" id="UP000011014">
    <property type="component" value="Unassembled WGS sequence"/>
</dbReference>
<dbReference type="GO" id="GO:0005912">
    <property type="term" value="C:adherens junction"/>
    <property type="evidence" value="ECO:0007669"/>
    <property type="project" value="TreeGrafter"/>
</dbReference>
<sequence length="743" mass="83782">MIKIPQSSFGAERKTAIYGTAGGRVTIAGDQNRLGTALRNSRVFKRTTRMTFIQNASTNTSIYSSHGSLSRTEISDALTGGKAGLVNLQSDVRCDKVRLPRKGDFTLKGLKQVKRYAWLVLLQNAFATFCAGMVIAASFYISLAEVSIRCSIEFINFEGRVDGESQLQLLSTIKPKELILIRTKEKYKEKLFKDIKSRIQGIRIHMPVHHELIDATKESFIYQLKLKDSLLSNLNFVRVGSKDIEVARIRGRVDYFGGRLELEAEIGENDEPKKLEIDDIPTLQLSFFINHVNLFKSFEESEFAISRLIFLAYKCDKITWTFNSIGPGHTWLFFYFFKNLRIKIIQLLRQRRDVPMIKVHVTGTLWNLSSHHSLKQPLLDQVINDVVQIVMAPYAAELRQNGLHSSYSRQNGLVQSFVNCSGLIRNLSSHSEAARRRLRDVDGLIDSLCDIIEIVASIADDEVANCKGVEGTVCALRNLTFRIHREASSKEFCPQLTVEKQGCFWRPRLVQAPYKEPRVPPPNITAKGVERLIQISILPPLVFFISESSNPQTIEASIGIVQNLTSDNFYSSAYLRAHFRKEKGLPLLVEKIADQSRTISNTAIISLRNLAVDLKNKELIGKYGMGEVCANIPDAKQAAVDDKIALAALFLAKTLVEYHSENAQKFVEHKGVLKVSAINESKHYSDKIRKVAGQVLSALWQIKQLRKSYKNDLGLKKSNFQPQVLHDGETIRPVRAKNGDSWV</sequence>
<dbReference type="InterPro" id="IPR036866">
    <property type="entry name" value="RibonucZ/Hydroxyglut_hydro"/>
</dbReference>
<evidence type="ECO:0000313" key="4">
    <source>
        <dbReference type="EMBL" id="CBY32057.1"/>
    </source>
</evidence>
<name>E4Y920_OIKDI</name>
<accession>E4Y920</accession>
<protein>
    <recommendedName>
        <fullName evidence="3">Zn-dependent metallo-hydrolase RNA specificity domain-containing protein</fullName>
    </recommendedName>
</protein>
<feature type="domain" description="Zn-dependent metallo-hydrolase RNA specificity" evidence="3">
    <location>
        <begin position="146"/>
        <end position="207"/>
    </location>
</feature>
<dbReference type="GO" id="GO:0005634">
    <property type="term" value="C:nucleus"/>
    <property type="evidence" value="ECO:0007669"/>
    <property type="project" value="TreeGrafter"/>
</dbReference>
<feature type="transmembrane region" description="Helical" evidence="2">
    <location>
        <begin position="116"/>
        <end position="141"/>
    </location>
</feature>
<dbReference type="SUPFAM" id="SSF56281">
    <property type="entry name" value="Metallo-hydrolase/oxidoreductase"/>
    <property type="match status" value="1"/>
</dbReference>
<keyword evidence="1" id="KW-0677">Repeat</keyword>
<dbReference type="Pfam" id="PF07521">
    <property type="entry name" value="RMMBL"/>
    <property type="match status" value="1"/>
</dbReference>
<dbReference type="EMBL" id="FN654332">
    <property type="protein sequence ID" value="CBY32057.1"/>
    <property type="molecule type" value="Genomic_DNA"/>
</dbReference>
<reference evidence="4" key="1">
    <citation type="journal article" date="2010" name="Science">
        <title>Plasticity of animal genome architecture unmasked by rapid evolution of a pelagic tunicate.</title>
        <authorList>
            <person name="Denoeud F."/>
            <person name="Henriet S."/>
            <person name="Mungpakdee S."/>
            <person name="Aury J.M."/>
            <person name="Da Silva C."/>
            <person name="Brinkmann H."/>
            <person name="Mikhaleva J."/>
            <person name="Olsen L.C."/>
            <person name="Jubin C."/>
            <person name="Canestro C."/>
            <person name="Bouquet J.M."/>
            <person name="Danks G."/>
            <person name="Poulain J."/>
            <person name="Campsteijn C."/>
            <person name="Adamski M."/>
            <person name="Cross I."/>
            <person name="Yadetie F."/>
            <person name="Muffato M."/>
            <person name="Louis A."/>
            <person name="Butcher S."/>
            <person name="Tsagkogeorga G."/>
            <person name="Konrad A."/>
            <person name="Singh S."/>
            <person name="Jensen M.F."/>
            <person name="Cong E.H."/>
            <person name="Eikeseth-Otteraa H."/>
            <person name="Noel B."/>
            <person name="Anthouard V."/>
            <person name="Porcel B.M."/>
            <person name="Kachouri-Lafond R."/>
            <person name="Nishino A."/>
            <person name="Ugolini M."/>
            <person name="Chourrout P."/>
            <person name="Nishida H."/>
            <person name="Aasland R."/>
            <person name="Huzurbazar S."/>
            <person name="Westhof E."/>
            <person name="Delsuc F."/>
            <person name="Lehrach H."/>
            <person name="Reinhardt R."/>
            <person name="Weissenbach J."/>
            <person name="Roy S.W."/>
            <person name="Artiguenave F."/>
            <person name="Postlethwait J.H."/>
            <person name="Manak J.R."/>
            <person name="Thompson E.M."/>
            <person name="Jaillon O."/>
            <person name="Du Pasquier L."/>
            <person name="Boudinot P."/>
            <person name="Liberles D.A."/>
            <person name="Volff J.N."/>
            <person name="Philippe H."/>
            <person name="Lenhard B."/>
            <person name="Roest Crollius H."/>
            <person name="Wincker P."/>
            <person name="Chourrout D."/>
        </authorList>
    </citation>
    <scope>NUCLEOTIDE SEQUENCE [LARGE SCALE GENOMIC DNA]</scope>
</reference>
<keyword evidence="2" id="KW-0812">Transmembrane</keyword>